<dbReference type="AlphaFoldDB" id="A0A4Y2HR71"/>
<dbReference type="EMBL" id="BGPR01002090">
    <property type="protein sequence ID" value="GBM67539.1"/>
    <property type="molecule type" value="Genomic_DNA"/>
</dbReference>
<dbReference type="OrthoDB" id="6426130at2759"/>
<organism evidence="5 6">
    <name type="scientific">Araneus ventricosus</name>
    <name type="common">Orbweaver spider</name>
    <name type="synonym">Epeira ventricosa</name>
    <dbReference type="NCBI Taxonomy" id="182803"/>
    <lineage>
        <taxon>Eukaryota</taxon>
        <taxon>Metazoa</taxon>
        <taxon>Ecdysozoa</taxon>
        <taxon>Arthropoda</taxon>
        <taxon>Chelicerata</taxon>
        <taxon>Arachnida</taxon>
        <taxon>Araneae</taxon>
        <taxon>Araneomorphae</taxon>
        <taxon>Entelegynae</taxon>
        <taxon>Araneoidea</taxon>
        <taxon>Araneidae</taxon>
        <taxon>Araneus</taxon>
    </lineage>
</organism>
<evidence type="ECO:0000313" key="5">
    <source>
        <dbReference type="EMBL" id="GBM67539.1"/>
    </source>
</evidence>
<keyword evidence="1" id="KW-0863">Zinc-finger</keyword>
<dbReference type="GO" id="GO:0008270">
    <property type="term" value="F:zinc ion binding"/>
    <property type="evidence" value="ECO:0007669"/>
    <property type="project" value="UniProtKB-KW"/>
</dbReference>
<dbReference type="Gene3D" id="3.30.70.270">
    <property type="match status" value="1"/>
</dbReference>
<feature type="domain" description="C2H2-type" evidence="3">
    <location>
        <begin position="122"/>
        <end position="150"/>
    </location>
</feature>
<evidence type="ECO:0000313" key="6">
    <source>
        <dbReference type="Proteomes" id="UP000499080"/>
    </source>
</evidence>
<feature type="region of interest" description="Disordered" evidence="2">
    <location>
        <begin position="138"/>
        <end position="180"/>
    </location>
</feature>
<dbReference type="FunFam" id="3.30.70.270:FF:000003">
    <property type="entry name" value="Transposon Ty3-G Gag-Pol polyprotein"/>
    <property type="match status" value="1"/>
</dbReference>
<evidence type="ECO:0000259" key="4">
    <source>
        <dbReference type="PROSITE" id="PS50878"/>
    </source>
</evidence>
<evidence type="ECO:0000259" key="3">
    <source>
        <dbReference type="PROSITE" id="PS50157"/>
    </source>
</evidence>
<reference evidence="5 6" key="1">
    <citation type="journal article" date="2019" name="Sci. Rep.">
        <title>Orb-weaving spider Araneus ventricosus genome elucidates the spidroin gene catalogue.</title>
        <authorList>
            <person name="Kono N."/>
            <person name="Nakamura H."/>
            <person name="Ohtoshi R."/>
            <person name="Moran D.A.P."/>
            <person name="Shinohara A."/>
            <person name="Yoshida Y."/>
            <person name="Fujiwara M."/>
            <person name="Mori M."/>
            <person name="Tomita M."/>
            <person name="Arakawa K."/>
        </authorList>
    </citation>
    <scope>NUCLEOTIDE SEQUENCE [LARGE SCALE GENOMIC DNA]</scope>
</reference>
<feature type="domain" description="Reverse transcriptase" evidence="4">
    <location>
        <begin position="1"/>
        <end position="79"/>
    </location>
</feature>
<keyword evidence="1" id="KW-0862">Zinc</keyword>
<dbReference type="InterPro" id="IPR051320">
    <property type="entry name" value="Viral_Replic_Matur_Polypro"/>
</dbReference>
<dbReference type="PANTHER" id="PTHR33064:SF37">
    <property type="entry name" value="RIBONUCLEASE H"/>
    <property type="match status" value="1"/>
</dbReference>
<dbReference type="PROSITE" id="PS50157">
    <property type="entry name" value="ZINC_FINGER_C2H2_2"/>
    <property type="match status" value="1"/>
</dbReference>
<protein>
    <submittedName>
        <fullName evidence="5">Retrovirus-related Pol polyprotein from transposon 297</fullName>
    </submittedName>
</protein>
<comment type="caution">
    <text evidence="5">The sequence shown here is derived from an EMBL/GenBank/DDBJ whole genome shotgun (WGS) entry which is preliminary data.</text>
</comment>
<feature type="compositionally biased region" description="Basic residues" evidence="2">
    <location>
        <begin position="170"/>
        <end position="180"/>
    </location>
</feature>
<dbReference type="InterPro" id="IPR043128">
    <property type="entry name" value="Rev_trsase/Diguanyl_cyclase"/>
</dbReference>
<proteinExistence type="predicted"/>
<dbReference type="InterPro" id="IPR043502">
    <property type="entry name" value="DNA/RNA_pol_sf"/>
</dbReference>
<evidence type="ECO:0000256" key="2">
    <source>
        <dbReference type="SAM" id="MobiDB-lite"/>
    </source>
</evidence>
<dbReference type="GO" id="GO:0071897">
    <property type="term" value="P:DNA biosynthetic process"/>
    <property type="evidence" value="ECO:0007669"/>
    <property type="project" value="UniProtKB-ARBA"/>
</dbReference>
<keyword evidence="1" id="KW-0479">Metal-binding</keyword>
<dbReference type="Proteomes" id="UP000499080">
    <property type="component" value="Unassembled WGS sequence"/>
</dbReference>
<dbReference type="Pfam" id="PF00078">
    <property type="entry name" value="RVT_1"/>
    <property type="match status" value="1"/>
</dbReference>
<dbReference type="SUPFAM" id="SSF56672">
    <property type="entry name" value="DNA/RNA polymerases"/>
    <property type="match status" value="1"/>
</dbReference>
<sequence length="180" mass="20603">MTFVLRNAAQSFQRFMDQVSRDLDCFACLDDILVASKDLEKHKVDLEKVFQRLKDYHLKINLEICEFGEEKIQFLGFHESPGGVSPLPDRLKALTEYPFPKSVEELDSLFEDDENDAVDPVFPCTLYGETFALPSSLKNHKRLRHGNKRQRCDPSPQPGPYSLQSGSGATRKRQRRDATP</sequence>
<dbReference type="InterPro" id="IPR000477">
    <property type="entry name" value="RT_dom"/>
</dbReference>
<feature type="compositionally biased region" description="Basic residues" evidence="2">
    <location>
        <begin position="138"/>
        <end position="149"/>
    </location>
</feature>
<dbReference type="PROSITE" id="PS50878">
    <property type="entry name" value="RT_POL"/>
    <property type="match status" value="1"/>
</dbReference>
<accession>A0A4Y2HR71</accession>
<gene>
    <name evidence="5" type="primary">pol_523</name>
    <name evidence="5" type="ORF">AVEN_73675_1</name>
</gene>
<dbReference type="PANTHER" id="PTHR33064">
    <property type="entry name" value="POL PROTEIN"/>
    <property type="match status" value="1"/>
</dbReference>
<evidence type="ECO:0000256" key="1">
    <source>
        <dbReference type="PROSITE-ProRule" id="PRU00042"/>
    </source>
</evidence>
<dbReference type="InterPro" id="IPR013087">
    <property type="entry name" value="Znf_C2H2_type"/>
</dbReference>
<name>A0A4Y2HR71_ARAVE</name>
<keyword evidence="6" id="KW-1185">Reference proteome</keyword>